<reference evidence="9" key="1">
    <citation type="submission" date="2021-04" db="EMBL/GenBank/DDBJ databases">
        <authorList>
            <person name="Hartkoorn R.C."/>
            <person name="Beaudoing E."/>
            <person name="Hot D."/>
        </authorList>
    </citation>
    <scope>NUCLEOTIDE SEQUENCE</scope>
    <source>
        <strain evidence="9">NRRL B-16292</strain>
    </source>
</reference>
<proteinExistence type="inferred from homology"/>
<dbReference type="Pfam" id="PF04542">
    <property type="entry name" value="Sigma70_r2"/>
    <property type="match status" value="1"/>
</dbReference>
<evidence type="ECO:0000313" key="9">
    <source>
        <dbReference type="EMBL" id="UWP83564.1"/>
    </source>
</evidence>
<comment type="similarity">
    <text evidence="1">Belongs to the sigma-70 factor family. ECF subfamily.</text>
</comment>
<evidence type="ECO:0000313" key="10">
    <source>
        <dbReference type="Proteomes" id="UP001059617"/>
    </source>
</evidence>
<dbReference type="InterPro" id="IPR039425">
    <property type="entry name" value="RNA_pol_sigma-70-like"/>
</dbReference>
<accession>A0ABY5W3D6</accession>
<sequence length="230" mass="25277">MPDEAGFREDAFREFVTQRSGALLRTAYLLAGDWATAEDLLQIALTKTYLAWKRLGHIEAVEPYARRVLVNTSTSWWRRRWHGERPTEILPESPAADQLEETLERDALWRHVRALPNRQRAVLVLRFYEDQSEAETARLLGVSVGTVKSQASRALATLRQRLSAEGVEPAARVQPSRPPTVTLKRPAPAAAAKAATTSAAAATAAASTEEETAEEAPAELDEPVEVGLGT</sequence>
<evidence type="ECO:0000256" key="4">
    <source>
        <dbReference type="ARBA" id="ARBA00023125"/>
    </source>
</evidence>
<protein>
    <submittedName>
        <fullName evidence="9">SigE family RNA polymerase sigma factor</fullName>
    </submittedName>
</protein>
<dbReference type="Gene3D" id="1.10.10.10">
    <property type="entry name" value="Winged helix-like DNA-binding domain superfamily/Winged helix DNA-binding domain"/>
    <property type="match status" value="1"/>
</dbReference>
<evidence type="ECO:0000256" key="3">
    <source>
        <dbReference type="ARBA" id="ARBA00023082"/>
    </source>
</evidence>
<evidence type="ECO:0000256" key="6">
    <source>
        <dbReference type="SAM" id="MobiDB-lite"/>
    </source>
</evidence>
<keyword evidence="3" id="KW-0731">Sigma factor</keyword>
<feature type="region of interest" description="Disordered" evidence="6">
    <location>
        <begin position="166"/>
        <end position="230"/>
    </location>
</feature>
<evidence type="ECO:0000259" key="7">
    <source>
        <dbReference type="Pfam" id="PF04542"/>
    </source>
</evidence>
<name>A0ABY5W3D6_9ACTN</name>
<dbReference type="NCBIfam" id="TIGR02937">
    <property type="entry name" value="sigma70-ECF"/>
    <property type="match status" value="1"/>
</dbReference>
<gene>
    <name evidence="9" type="ORF">Dfulv_04590</name>
</gene>
<feature type="domain" description="RNA polymerase sigma factor 70 region 4 type 2" evidence="8">
    <location>
        <begin position="106"/>
        <end position="158"/>
    </location>
</feature>
<feature type="compositionally biased region" description="Low complexity" evidence="6">
    <location>
        <begin position="187"/>
        <end position="207"/>
    </location>
</feature>
<reference evidence="9" key="2">
    <citation type="submission" date="2022-09" db="EMBL/GenBank/DDBJ databases">
        <title>Biosynthetic gene clusters of Dactylosporangioum fulvum.</title>
        <authorList>
            <person name="Caradec T."/>
        </authorList>
    </citation>
    <scope>NUCLEOTIDE SEQUENCE</scope>
    <source>
        <strain evidence="9">NRRL B-16292</strain>
    </source>
</reference>
<dbReference type="InterPro" id="IPR014325">
    <property type="entry name" value="RNA_pol_sigma-E_actinobac"/>
</dbReference>
<dbReference type="InterPro" id="IPR007627">
    <property type="entry name" value="RNA_pol_sigma70_r2"/>
</dbReference>
<keyword evidence="4" id="KW-0238">DNA-binding</keyword>
<dbReference type="Proteomes" id="UP001059617">
    <property type="component" value="Chromosome"/>
</dbReference>
<dbReference type="InterPro" id="IPR013324">
    <property type="entry name" value="RNA_pol_sigma_r3/r4-like"/>
</dbReference>
<keyword evidence="10" id="KW-1185">Reference proteome</keyword>
<dbReference type="InterPro" id="IPR014284">
    <property type="entry name" value="RNA_pol_sigma-70_dom"/>
</dbReference>
<evidence type="ECO:0000256" key="1">
    <source>
        <dbReference type="ARBA" id="ARBA00010641"/>
    </source>
</evidence>
<evidence type="ECO:0000256" key="5">
    <source>
        <dbReference type="ARBA" id="ARBA00023163"/>
    </source>
</evidence>
<dbReference type="EMBL" id="CP073720">
    <property type="protein sequence ID" value="UWP83564.1"/>
    <property type="molecule type" value="Genomic_DNA"/>
</dbReference>
<evidence type="ECO:0000256" key="2">
    <source>
        <dbReference type="ARBA" id="ARBA00023015"/>
    </source>
</evidence>
<dbReference type="RefSeq" id="WP_259861357.1">
    <property type="nucleotide sequence ID" value="NZ_BAAAST010000040.1"/>
</dbReference>
<dbReference type="NCBIfam" id="TIGR02983">
    <property type="entry name" value="SigE-fam_strep"/>
    <property type="match status" value="1"/>
</dbReference>
<dbReference type="SUPFAM" id="SSF88946">
    <property type="entry name" value="Sigma2 domain of RNA polymerase sigma factors"/>
    <property type="match status" value="1"/>
</dbReference>
<dbReference type="InterPro" id="IPR036388">
    <property type="entry name" value="WH-like_DNA-bd_sf"/>
</dbReference>
<dbReference type="SUPFAM" id="SSF88659">
    <property type="entry name" value="Sigma3 and sigma4 domains of RNA polymerase sigma factors"/>
    <property type="match status" value="1"/>
</dbReference>
<organism evidence="9 10">
    <name type="scientific">Dactylosporangium fulvum</name>
    <dbReference type="NCBI Taxonomy" id="53359"/>
    <lineage>
        <taxon>Bacteria</taxon>
        <taxon>Bacillati</taxon>
        <taxon>Actinomycetota</taxon>
        <taxon>Actinomycetes</taxon>
        <taxon>Micromonosporales</taxon>
        <taxon>Micromonosporaceae</taxon>
        <taxon>Dactylosporangium</taxon>
    </lineage>
</organism>
<keyword evidence="5" id="KW-0804">Transcription</keyword>
<dbReference type="PANTHER" id="PTHR43133">
    <property type="entry name" value="RNA POLYMERASE ECF-TYPE SIGMA FACTO"/>
    <property type="match status" value="1"/>
</dbReference>
<feature type="compositionally biased region" description="Acidic residues" evidence="6">
    <location>
        <begin position="208"/>
        <end position="224"/>
    </location>
</feature>
<evidence type="ECO:0000259" key="8">
    <source>
        <dbReference type="Pfam" id="PF08281"/>
    </source>
</evidence>
<dbReference type="Gene3D" id="1.10.1740.10">
    <property type="match status" value="1"/>
</dbReference>
<dbReference type="CDD" id="cd06171">
    <property type="entry name" value="Sigma70_r4"/>
    <property type="match status" value="1"/>
</dbReference>
<keyword evidence="2" id="KW-0805">Transcription regulation</keyword>
<dbReference type="InterPro" id="IPR013325">
    <property type="entry name" value="RNA_pol_sigma_r2"/>
</dbReference>
<feature type="domain" description="RNA polymerase sigma-70 region 2" evidence="7">
    <location>
        <begin position="17"/>
        <end position="81"/>
    </location>
</feature>
<dbReference type="Pfam" id="PF08281">
    <property type="entry name" value="Sigma70_r4_2"/>
    <property type="match status" value="1"/>
</dbReference>
<dbReference type="PANTHER" id="PTHR43133:SF50">
    <property type="entry name" value="ECF RNA POLYMERASE SIGMA FACTOR SIGM"/>
    <property type="match status" value="1"/>
</dbReference>
<dbReference type="InterPro" id="IPR013249">
    <property type="entry name" value="RNA_pol_sigma70_r4_t2"/>
</dbReference>